<feature type="domain" description="SpaA-like prealbumin fold" evidence="2">
    <location>
        <begin position="286"/>
        <end position="385"/>
    </location>
</feature>
<dbReference type="InterPro" id="IPR045826">
    <property type="entry name" value="SpaA_PFL_dom_2"/>
</dbReference>
<dbReference type="InterPro" id="IPR048834">
    <property type="entry name" value="SpaA_pre-album"/>
</dbReference>
<evidence type="ECO:0000313" key="4">
    <source>
        <dbReference type="EMBL" id="GAA1737887.1"/>
    </source>
</evidence>
<name>A0ABP4VTU0_9ACTN</name>
<keyword evidence="1" id="KW-0472">Membrane</keyword>
<evidence type="ECO:0000259" key="2">
    <source>
        <dbReference type="Pfam" id="PF19403"/>
    </source>
</evidence>
<gene>
    <name evidence="4" type="ORF">GCM10009681_05700</name>
</gene>
<feature type="transmembrane region" description="Helical" evidence="1">
    <location>
        <begin position="504"/>
        <end position="524"/>
    </location>
</feature>
<reference evidence="5" key="1">
    <citation type="journal article" date="2019" name="Int. J. Syst. Evol. Microbiol.">
        <title>The Global Catalogue of Microorganisms (GCM) 10K type strain sequencing project: providing services to taxonomists for standard genome sequencing and annotation.</title>
        <authorList>
            <consortium name="The Broad Institute Genomics Platform"/>
            <consortium name="The Broad Institute Genome Sequencing Center for Infectious Disease"/>
            <person name="Wu L."/>
            <person name="Ma J."/>
        </authorList>
    </citation>
    <scope>NUCLEOTIDE SEQUENCE [LARGE SCALE GENOMIC DNA]</scope>
    <source>
        <strain evidence="5">JCM 13249</strain>
    </source>
</reference>
<protein>
    <submittedName>
        <fullName evidence="4">Uncharacterized protein</fullName>
    </submittedName>
</protein>
<dbReference type="RefSeq" id="WP_344076427.1">
    <property type="nucleotide sequence ID" value="NZ_BAAALS010000002.1"/>
</dbReference>
<proteinExistence type="predicted"/>
<evidence type="ECO:0000313" key="5">
    <source>
        <dbReference type="Proteomes" id="UP001500655"/>
    </source>
</evidence>
<evidence type="ECO:0000259" key="3">
    <source>
        <dbReference type="Pfam" id="PF20674"/>
    </source>
</evidence>
<evidence type="ECO:0000256" key="1">
    <source>
        <dbReference type="SAM" id="Phobius"/>
    </source>
</evidence>
<dbReference type="Pfam" id="PF19403">
    <property type="entry name" value="SpaA_2"/>
    <property type="match status" value="3"/>
</dbReference>
<sequence length="537" mass="55175">MDLAGSPTRPVTLTETLQEGYSLVQQAGFNAACTANGEPTTVTDAGALGFTVAAAASAIVTCTVLNRSPTPLASVVVNKTWVINGERYEDPEQPSQFEANLDLTGQDEPSWGVEYTGYTAGDPVTISETLAEDILPPNCTNTPSGDLGEHTLTAGLNTFEVTNTLDCPTTLQLIKQDQNPYGEPAPTTDWTLTVYEGESPVFSGQTGVTRTVTAGTVYSLGESAAPGYSQTVAEGATIVPPATGSWACSVRARSGLRNANVFDGTNGQIIASVGTRVVCIAKNLAKPARLTLRKSVTNQFGGTAAATDWLLHADSETGSIVGRNGGSTVTGVSVAPETTYTLSETGGPAGYASDGLTCVLTGTTTVVPTPDNKLTPGLGQDITCTFANRDIQPRLTLVKEVRGGSAAPSAWTLAATSRRQSISGATGTAAVTGAGVRAAVPYRLAEEAGPRGYRALEPTCVHTVTGRTVAVTNRTVRLAVGQDVTCVFVNVAVPPLPVTGTSGLPQLAAIGGLCVLFGAVLILAGRRRGGRRAPGST</sequence>
<dbReference type="EMBL" id="BAAALS010000002">
    <property type="protein sequence ID" value="GAA1737887.1"/>
    <property type="molecule type" value="Genomic_DNA"/>
</dbReference>
<keyword evidence="1" id="KW-0812">Transmembrane</keyword>
<feature type="domain" description="SpaA-like prealbumin fold" evidence="3">
    <location>
        <begin position="7"/>
        <end position="67"/>
    </location>
</feature>
<dbReference type="Proteomes" id="UP001500655">
    <property type="component" value="Unassembled WGS sequence"/>
</dbReference>
<keyword evidence="1" id="KW-1133">Transmembrane helix</keyword>
<feature type="domain" description="SpaA-like prealbumin fold" evidence="2">
    <location>
        <begin position="393"/>
        <end position="487"/>
    </location>
</feature>
<organism evidence="4 5">
    <name type="scientific">Luedemannella helvata</name>
    <dbReference type="NCBI Taxonomy" id="349315"/>
    <lineage>
        <taxon>Bacteria</taxon>
        <taxon>Bacillati</taxon>
        <taxon>Actinomycetota</taxon>
        <taxon>Actinomycetes</taxon>
        <taxon>Micromonosporales</taxon>
        <taxon>Micromonosporaceae</taxon>
        <taxon>Luedemannella</taxon>
    </lineage>
</organism>
<comment type="caution">
    <text evidence="4">The sequence shown here is derived from an EMBL/GenBank/DDBJ whole genome shotgun (WGS) entry which is preliminary data.</text>
</comment>
<dbReference type="Pfam" id="PF20674">
    <property type="entry name" value="SpaA_3"/>
    <property type="match status" value="1"/>
</dbReference>
<feature type="domain" description="SpaA-like prealbumin fold" evidence="2">
    <location>
        <begin position="166"/>
        <end position="231"/>
    </location>
</feature>
<keyword evidence="5" id="KW-1185">Reference proteome</keyword>
<accession>A0ABP4VTU0</accession>